<evidence type="ECO:0000313" key="9">
    <source>
        <dbReference type="RefSeq" id="XP_052753088.1"/>
    </source>
</evidence>
<evidence type="ECO:0000259" key="7">
    <source>
        <dbReference type="PROSITE" id="PS50850"/>
    </source>
</evidence>
<gene>
    <name evidence="9" type="primary">LOC113520120</name>
</gene>
<evidence type="ECO:0000313" key="8">
    <source>
        <dbReference type="Proteomes" id="UP001652740"/>
    </source>
</evidence>
<feature type="transmembrane region" description="Helical" evidence="6">
    <location>
        <begin position="170"/>
        <end position="188"/>
    </location>
</feature>
<accession>A0ABM3MNY3</accession>
<keyword evidence="2 6" id="KW-0812">Transmembrane</keyword>
<proteinExistence type="predicted"/>
<dbReference type="InterPro" id="IPR036259">
    <property type="entry name" value="MFS_trans_sf"/>
</dbReference>
<keyword evidence="4 6" id="KW-0472">Membrane</keyword>
<feature type="transmembrane region" description="Helical" evidence="6">
    <location>
        <begin position="367"/>
        <end position="391"/>
    </location>
</feature>
<feature type="transmembrane region" description="Helical" evidence="6">
    <location>
        <begin position="436"/>
        <end position="454"/>
    </location>
</feature>
<feature type="transmembrane region" description="Helical" evidence="6">
    <location>
        <begin position="143"/>
        <end position="164"/>
    </location>
</feature>
<dbReference type="RefSeq" id="XP_052753088.1">
    <property type="nucleotide sequence ID" value="XM_052897128.1"/>
</dbReference>
<dbReference type="Proteomes" id="UP001652740">
    <property type="component" value="Unplaced"/>
</dbReference>
<dbReference type="PANTHER" id="PTHR48021">
    <property type="match status" value="1"/>
</dbReference>
<keyword evidence="5" id="KW-0325">Glycoprotein</keyword>
<dbReference type="PROSITE" id="PS00217">
    <property type="entry name" value="SUGAR_TRANSPORT_2"/>
    <property type="match status" value="1"/>
</dbReference>
<evidence type="ECO:0000256" key="2">
    <source>
        <dbReference type="ARBA" id="ARBA00022692"/>
    </source>
</evidence>
<comment type="subcellular location">
    <subcellularLocation>
        <location evidence="1">Membrane</location>
        <topology evidence="1">Multi-pass membrane protein</topology>
    </subcellularLocation>
</comment>
<reference evidence="9" key="1">
    <citation type="submission" date="2025-08" db="UniProtKB">
        <authorList>
            <consortium name="RefSeq"/>
        </authorList>
    </citation>
    <scope>IDENTIFICATION</scope>
    <source>
        <tissue evidence="9">Whole larvae</tissue>
    </source>
</reference>
<feature type="transmembrane region" description="Helical" evidence="6">
    <location>
        <begin position="333"/>
        <end position="355"/>
    </location>
</feature>
<keyword evidence="3 6" id="KW-1133">Transmembrane helix</keyword>
<evidence type="ECO:0000256" key="3">
    <source>
        <dbReference type="ARBA" id="ARBA00022989"/>
    </source>
</evidence>
<feature type="domain" description="Major facilitator superfamily (MFS) profile" evidence="7">
    <location>
        <begin position="12"/>
        <end position="458"/>
    </location>
</feature>
<evidence type="ECO:0000256" key="4">
    <source>
        <dbReference type="ARBA" id="ARBA00023136"/>
    </source>
</evidence>
<name>A0ABM3MNY3_GALME</name>
<keyword evidence="8" id="KW-1185">Reference proteome</keyword>
<feature type="transmembrane region" description="Helical" evidence="6">
    <location>
        <begin position="263"/>
        <end position="286"/>
    </location>
</feature>
<dbReference type="SUPFAM" id="SSF103473">
    <property type="entry name" value="MFS general substrate transporter"/>
    <property type="match status" value="1"/>
</dbReference>
<dbReference type="Pfam" id="PF00083">
    <property type="entry name" value="Sugar_tr"/>
    <property type="match status" value="1"/>
</dbReference>
<feature type="transmembrane region" description="Helical" evidence="6">
    <location>
        <begin position="57"/>
        <end position="77"/>
    </location>
</feature>
<feature type="transmembrane region" description="Helical" evidence="6">
    <location>
        <begin position="110"/>
        <end position="131"/>
    </location>
</feature>
<feature type="transmembrane region" description="Helical" evidence="6">
    <location>
        <begin position="12"/>
        <end position="37"/>
    </location>
</feature>
<dbReference type="InterPro" id="IPR005828">
    <property type="entry name" value="MFS_sugar_transport-like"/>
</dbReference>
<dbReference type="GeneID" id="113520120"/>
<dbReference type="InterPro" id="IPR005829">
    <property type="entry name" value="Sugar_transporter_CS"/>
</dbReference>
<dbReference type="Gene3D" id="1.20.1250.20">
    <property type="entry name" value="MFS general substrate transporter like domains"/>
    <property type="match status" value="1"/>
</dbReference>
<dbReference type="InterPro" id="IPR003663">
    <property type="entry name" value="Sugar/inositol_transpt"/>
</dbReference>
<evidence type="ECO:0000256" key="6">
    <source>
        <dbReference type="SAM" id="Phobius"/>
    </source>
</evidence>
<sequence>MELRRCITPFIIQCFVSAGVTLNMSGMGLVMGFSTVLLPQLQKPDSIIQIDESSGSWIASIPGIAIIVGNFMVATLMNKFGRKIANLISVTITIIGWLCIIFSNTTSMMIAARFFQGIAMGIITTLGPILIGEYTSPRNRGAFLMSISISISTGVFLIHILGIYLDWRTTSIACIGIALVDILIVILSPESPSWLANQGKYEECRKVFRYLRGDNEEEELEKMIEANVISKQENKIKTSANDTIAARIDIIVHYWKKLVKDRAFYVPVFIMLHVYTMAQWSGVNVFTSYLIDLIEHVSGSVDHMDMIIISIDVQRIVTSTIGIILIKKIRRRLLVFVSVGLNFVMYLIIAGYTYAKQNDWLPYHHPYIGLVLIHLHMFSIGIGALPISFVLSGEIYPLEYKGISGGISTIFMSLNIFTNVKTIPMLFNAMGFSETYLMYSVIIGYCLVIVCLLLPETKDRTLLEIEESFRRKKVNRP</sequence>
<protein>
    <submittedName>
        <fullName evidence="9">Facilitated trehalose transporter Tret1-like</fullName>
    </submittedName>
</protein>
<feature type="transmembrane region" description="Helical" evidence="6">
    <location>
        <begin position="84"/>
        <end position="104"/>
    </location>
</feature>
<dbReference type="PRINTS" id="PR00171">
    <property type="entry name" value="SUGRTRNSPORT"/>
</dbReference>
<dbReference type="PROSITE" id="PS50850">
    <property type="entry name" value="MFS"/>
    <property type="match status" value="1"/>
</dbReference>
<dbReference type="PANTHER" id="PTHR48021:SF68">
    <property type="entry name" value="MAJOR FACILITATOR SUPERFAMILY (MFS) PROFILE DOMAIN-CONTAINING PROTEIN"/>
    <property type="match status" value="1"/>
</dbReference>
<feature type="transmembrane region" description="Helical" evidence="6">
    <location>
        <begin position="398"/>
        <end position="416"/>
    </location>
</feature>
<feature type="transmembrane region" description="Helical" evidence="6">
    <location>
        <begin position="306"/>
        <end position="326"/>
    </location>
</feature>
<evidence type="ECO:0000256" key="5">
    <source>
        <dbReference type="ARBA" id="ARBA00023180"/>
    </source>
</evidence>
<organism evidence="8 9">
    <name type="scientific">Galleria mellonella</name>
    <name type="common">Greater wax moth</name>
    <dbReference type="NCBI Taxonomy" id="7137"/>
    <lineage>
        <taxon>Eukaryota</taxon>
        <taxon>Metazoa</taxon>
        <taxon>Ecdysozoa</taxon>
        <taxon>Arthropoda</taxon>
        <taxon>Hexapoda</taxon>
        <taxon>Insecta</taxon>
        <taxon>Pterygota</taxon>
        <taxon>Neoptera</taxon>
        <taxon>Endopterygota</taxon>
        <taxon>Lepidoptera</taxon>
        <taxon>Glossata</taxon>
        <taxon>Ditrysia</taxon>
        <taxon>Pyraloidea</taxon>
        <taxon>Pyralidae</taxon>
        <taxon>Galleriinae</taxon>
        <taxon>Galleria</taxon>
    </lineage>
</organism>
<evidence type="ECO:0000256" key="1">
    <source>
        <dbReference type="ARBA" id="ARBA00004141"/>
    </source>
</evidence>
<dbReference type="InterPro" id="IPR050549">
    <property type="entry name" value="MFS_Trehalose_Transporter"/>
</dbReference>
<dbReference type="InterPro" id="IPR020846">
    <property type="entry name" value="MFS_dom"/>
</dbReference>